<sequence length="75" mass="8572">MAVIAKERQSRSRDNKRAKGKSPIQVWLDENLIRRLDEMKTDEIPSREAVLSALIAGTLHEERTTVQSRSQLSLL</sequence>
<dbReference type="Proteomes" id="UP000612349">
    <property type="component" value="Unassembled WGS sequence"/>
</dbReference>
<evidence type="ECO:0000313" key="3">
    <source>
        <dbReference type="Proteomes" id="UP000612349"/>
    </source>
</evidence>
<protein>
    <submittedName>
        <fullName evidence="2">Uncharacterized protein</fullName>
    </submittedName>
</protein>
<name>A0A917DXZ5_9SPHN</name>
<comment type="caution">
    <text evidence="2">The sequence shown here is derived from an EMBL/GenBank/DDBJ whole genome shotgun (WGS) entry which is preliminary data.</text>
</comment>
<dbReference type="AlphaFoldDB" id="A0A917DXZ5"/>
<proteinExistence type="predicted"/>
<feature type="region of interest" description="Disordered" evidence="1">
    <location>
        <begin position="1"/>
        <end position="21"/>
    </location>
</feature>
<dbReference type="EMBL" id="BMIP01000011">
    <property type="protein sequence ID" value="GGD82236.1"/>
    <property type="molecule type" value="Genomic_DNA"/>
</dbReference>
<accession>A0A917DXZ5</accession>
<keyword evidence="3" id="KW-1185">Reference proteome</keyword>
<reference evidence="2" key="2">
    <citation type="submission" date="2020-09" db="EMBL/GenBank/DDBJ databases">
        <authorList>
            <person name="Sun Q."/>
            <person name="Zhou Y."/>
        </authorList>
    </citation>
    <scope>NUCLEOTIDE SEQUENCE</scope>
    <source>
        <strain evidence="2">CGMCC 1.15360</strain>
    </source>
</reference>
<evidence type="ECO:0000313" key="2">
    <source>
        <dbReference type="EMBL" id="GGD82236.1"/>
    </source>
</evidence>
<organism evidence="2 3">
    <name type="scientific">Croceicoccus mobilis</name>
    <dbReference type="NCBI Taxonomy" id="1703339"/>
    <lineage>
        <taxon>Bacteria</taxon>
        <taxon>Pseudomonadati</taxon>
        <taxon>Pseudomonadota</taxon>
        <taxon>Alphaproteobacteria</taxon>
        <taxon>Sphingomonadales</taxon>
        <taxon>Erythrobacteraceae</taxon>
        <taxon>Croceicoccus</taxon>
    </lineage>
</organism>
<evidence type="ECO:0000256" key="1">
    <source>
        <dbReference type="SAM" id="MobiDB-lite"/>
    </source>
</evidence>
<dbReference type="RefSeq" id="WP_066769495.1">
    <property type="nucleotide sequence ID" value="NZ_BMIP01000011.1"/>
</dbReference>
<gene>
    <name evidence="2" type="ORF">GCM10010990_35280</name>
</gene>
<feature type="compositionally biased region" description="Basic and acidic residues" evidence="1">
    <location>
        <begin position="1"/>
        <end position="17"/>
    </location>
</feature>
<reference evidence="2" key="1">
    <citation type="journal article" date="2014" name="Int. J. Syst. Evol. Microbiol.">
        <title>Complete genome sequence of Corynebacterium casei LMG S-19264T (=DSM 44701T), isolated from a smear-ripened cheese.</title>
        <authorList>
            <consortium name="US DOE Joint Genome Institute (JGI-PGF)"/>
            <person name="Walter F."/>
            <person name="Albersmeier A."/>
            <person name="Kalinowski J."/>
            <person name="Ruckert C."/>
        </authorList>
    </citation>
    <scope>NUCLEOTIDE SEQUENCE</scope>
    <source>
        <strain evidence="2">CGMCC 1.15360</strain>
    </source>
</reference>